<dbReference type="Pfam" id="PF21369">
    <property type="entry name" value="STL11_N"/>
    <property type="match status" value="1"/>
</dbReference>
<evidence type="ECO:0000256" key="2">
    <source>
        <dbReference type="ARBA" id="ARBA00022884"/>
    </source>
</evidence>
<dbReference type="AlphaFoldDB" id="A0A1E3NFI8"/>
<dbReference type="PANTHER" id="PTHR14089">
    <property type="entry name" value="PRE-MRNA-SPLICING FACTOR RBM22"/>
    <property type="match status" value="1"/>
</dbReference>
<dbReference type="GO" id="GO:0071007">
    <property type="term" value="C:U2-type catalytic step 2 spliceosome"/>
    <property type="evidence" value="ECO:0007669"/>
    <property type="project" value="TreeGrafter"/>
</dbReference>
<keyword evidence="4" id="KW-0175">Coiled coil</keyword>
<evidence type="ECO:0000256" key="1">
    <source>
        <dbReference type="ARBA" id="ARBA00019060"/>
    </source>
</evidence>
<dbReference type="GO" id="GO:0017070">
    <property type="term" value="F:U6 snRNA binding"/>
    <property type="evidence" value="ECO:0007669"/>
    <property type="project" value="TreeGrafter"/>
</dbReference>
<feature type="domain" description="STL11/RBM22-like N-terminal" evidence="5">
    <location>
        <begin position="12"/>
        <end position="114"/>
    </location>
</feature>
<evidence type="ECO:0000313" key="7">
    <source>
        <dbReference type="Proteomes" id="UP000094455"/>
    </source>
</evidence>
<dbReference type="OrthoDB" id="10259600at2759"/>
<evidence type="ECO:0000256" key="3">
    <source>
        <dbReference type="ARBA" id="ARBA00025609"/>
    </source>
</evidence>
<proteinExistence type="predicted"/>
<dbReference type="GO" id="GO:0036002">
    <property type="term" value="F:pre-mRNA binding"/>
    <property type="evidence" value="ECO:0007669"/>
    <property type="project" value="TreeGrafter"/>
</dbReference>
<dbReference type="EMBL" id="KV454005">
    <property type="protein sequence ID" value="ODQ44890.1"/>
    <property type="molecule type" value="Genomic_DNA"/>
</dbReference>
<gene>
    <name evidence="6" type="ORF">PICMEDRAFT_17415</name>
</gene>
<evidence type="ECO:0000259" key="5">
    <source>
        <dbReference type="Pfam" id="PF21369"/>
    </source>
</evidence>
<dbReference type="GO" id="GO:0071006">
    <property type="term" value="C:U2-type catalytic step 1 spliceosome"/>
    <property type="evidence" value="ECO:0007669"/>
    <property type="project" value="TreeGrafter"/>
</dbReference>
<name>A0A1E3NFI8_9ASCO</name>
<dbReference type="PANTHER" id="PTHR14089:SF6">
    <property type="entry name" value="PRE-MRNA-SPLICING FACTOR RBM22"/>
    <property type="match status" value="1"/>
</dbReference>
<sequence length="279" mass="31577">MPDVRYDDDSTPAVCDTCLGTNPYVEMKRLRNGAECKICSKPFTVFKWSAQDGNAFSSSRKKTVICLTCARSKNRCQSCLLDLTLGIPIEMRDKLLRIAKIDAAKDLNMSTDIVSNAKNITSRLYNSNLLEEKLKNEEITHLADNEELKRKLEQNLEASLNKQDSKQKQGHSYNKDPISLSKQELLDLLKSFPFNGNLQFRPKNAHIRSFFFFGNGSSLSMFQVKDYFIGLSPEFTKDTVSSLYTQNAGKFGYIEFKTRGIAEKVADIVHGRQKKVLGC</sequence>
<evidence type="ECO:0000313" key="6">
    <source>
        <dbReference type="EMBL" id="ODQ44890.1"/>
    </source>
</evidence>
<dbReference type="GO" id="GO:0000974">
    <property type="term" value="C:Prp19 complex"/>
    <property type="evidence" value="ECO:0007669"/>
    <property type="project" value="TreeGrafter"/>
</dbReference>
<comment type="function">
    <text evidence="3">Involved in pre-mRNA splicing. Facilitates the cooperative formation of U2/U6 helix II in association with stem II in the spliceosome. Binds to RNA.</text>
</comment>
<feature type="non-terminal residue" evidence="6">
    <location>
        <position position="279"/>
    </location>
</feature>
<accession>A0A1E3NFI8</accession>
<reference evidence="6 7" key="1">
    <citation type="journal article" date="2016" name="Proc. Natl. Acad. Sci. U.S.A.">
        <title>Comparative genomics of biotechnologically important yeasts.</title>
        <authorList>
            <person name="Riley R."/>
            <person name="Haridas S."/>
            <person name="Wolfe K.H."/>
            <person name="Lopes M.R."/>
            <person name="Hittinger C.T."/>
            <person name="Goeker M."/>
            <person name="Salamov A.A."/>
            <person name="Wisecaver J.H."/>
            <person name="Long T.M."/>
            <person name="Calvey C.H."/>
            <person name="Aerts A.L."/>
            <person name="Barry K.W."/>
            <person name="Choi C."/>
            <person name="Clum A."/>
            <person name="Coughlan A.Y."/>
            <person name="Deshpande S."/>
            <person name="Douglass A.P."/>
            <person name="Hanson S.J."/>
            <person name="Klenk H.-P."/>
            <person name="LaButti K.M."/>
            <person name="Lapidus A."/>
            <person name="Lindquist E.A."/>
            <person name="Lipzen A.M."/>
            <person name="Meier-Kolthoff J.P."/>
            <person name="Ohm R.A."/>
            <person name="Otillar R.P."/>
            <person name="Pangilinan J.L."/>
            <person name="Peng Y."/>
            <person name="Rokas A."/>
            <person name="Rosa C.A."/>
            <person name="Scheuner C."/>
            <person name="Sibirny A.A."/>
            <person name="Slot J.C."/>
            <person name="Stielow J.B."/>
            <person name="Sun H."/>
            <person name="Kurtzman C.P."/>
            <person name="Blackwell M."/>
            <person name="Grigoriev I.V."/>
            <person name="Jeffries T.W."/>
        </authorList>
    </citation>
    <scope>NUCLEOTIDE SEQUENCE [LARGE SCALE GENOMIC DNA]</scope>
    <source>
        <strain evidence="6 7">NRRL Y-2026</strain>
    </source>
</reference>
<feature type="coiled-coil region" evidence="4">
    <location>
        <begin position="142"/>
        <end position="169"/>
    </location>
</feature>
<keyword evidence="2" id="KW-0694">RNA-binding</keyword>
<dbReference type="InterPro" id="IPR048995">
    <property type="entry name" value="STL11/RBM22-like_N"/>
</dbReference>
<dbReference type="STRING" id="763406.A0A1E3NFI8"/>
<dbReference type="RefSeq" id="XP_019016003.1">
    <property type="nucleotide sequence ID" value="XM_019161595.1"/>
</dbReference>
<dbReference type="Proteomes" id="UP000094455">
    <property type="component" value="Unassembled WGS sequence"/>
</dbReference>
<dbReference type="InterPro" id="IPR039171">
    <property type="entry name" value="Cwc2/Slt11"/>
</dbReference>
<keyword evidence="7" id="KW-1185">Reference proteome</keyword>
<dbReference type="GeneID" id="30178282"/>
<organism evidence="6 7">
    <name type="scientific">Pichia membranifaciens NRRL Y-2026</name>
    <dbReference type="NCBI Taxonomy" id="763406"/>
    <lineage>
        <taxon>Eukaryota</taxon>
        <taxon>Fungi</taxon>
        <taxon>Dikarya</taxon>
        <taxon>Ascomycota</taxon>
        <taxon>Saccharomycotina</taxon>
        <taxon>Pichiomycetes</taxon>
        <taxon>Pichiales</taxon>
        <taxon>Pichiaceae</taxon>
        <taxon>Pichia</taxon>
    </lineage>
</organism>
<protein>
    <recommendedName>
        <fullName evidence="1">Pre-mRNA-splicing factor SLT11</fullName>
    </recommendedName>
</protein>
<evidence type="ECO:0000256" key="4">
    <source>
        <dbReference type="SAM" id="Coils"/>
    </source>
</evidence>